<dbReference type="GO" id="GO:0008476">
    <property type="term" value="F:protein-tyrosine sulfotransferase activity"/>
    <property type="evidence" value="ECO:0007669"/>
    <property type="project" value="InterPro"/>
</dbReference>
<feature type="compositionally biased region" description="Polar residues" evidence="2">
    <location>
        <begin position="1"/>
        <end position="12"/>
    </location>
</feature>
<protein>
    <submittedName>
        <fullName evidence="3">Sulfotransferase</fullName>
    </submittedName>
</protein>
<keyword evidence="4" id="KW-1185">Reference proteome</keyword>
<organism evidence="3 4">
    <name type="scientific">Pleionea litopenaei</name>
    <dbReference type="NCBI Taxonomy" id="3070815"/>
    <lineage>
        <taxon>Bacteria</taxon>
        <taxon>Pseudomonadati</taxon>
        <taxon>Pseudomonadota</taxon>
        <taxon>Gammaproteobacteria</taxon>
        <taxon>Oceanospirillales</taxon>
        <taxon>Pleioneaceae</taxon>
        <taxon>Pleionea</taxon>
    </lineage>
</organism>
<dbReference type="AlphaFoldDB" id="A0AA51RUD2"/>
<dbReference type="EMBL" id="CP133548">
    <property type="protein sequence ID" value="WMS87658.1"/>
    <property type="molecule type" value="Genomic_DNA"/>
</dbReference>
<dbReference type="PANTHER" id="PTHR12788">
    <property type="entry name" value="PROTEIN-TYROSINE SULFOTRANSFERASE 2"/>
    <property type="match status" value="1"/>
</dbReference>
<dbReference type="PANTHER" id="PTHR12788:SF10">
    <property type="entry name" value="PROTEIN-TYROSINE SULFOTRANSFERASE"/>
    <property type="match status" value="1"/>
</dbReference>
<proteinExistence type="predicted"/>
<dbReference type="Gene3D" id="3.40.50.300">
    <property type="entry name" value="P-loop containing nucleotide triphosphate hydrolases"/>
    <property type="match status" value="1"/>
</dbReference>
<gene>
    <name evidence="3" type="ORF">Q9312_01735</name>
</gene>
<dbReference type="RefSeq" id="WP_309202800.1">
    <property type="nucleotide sequence ID" value="NZ_CP133548.1"/>
</dbReference>
<dbReference type="KEGG" id="plei:Q9312_01735"/>
<reference evidence="3 4" key="1">
    <citation type="submission" date="2023-08" db="EMBL/GenBank/DDBJ databases">
        <title>Pleionea litopenaei sp. nov., isolated from stomach of juvenile Litopenaeus vannamei.</title>
        <authorList>
            <person name="Rho A.M."/>
            <person name="Hwang C.Y."/>
        </authorList>
    </citation>
    <scope>NUCLEOTIDE SEQUENCE [LARGE SCALE GENOMIC DNA]</scope>
    <source>
        <strain evidence="3 4">HL-JVS1</strain>
    </source>
</reference>
<evidence type="ECO:0000256" key="2">
    <source>
        <dbReference type="SAM" id="MobiDB-lite"/>
    </source>
</evidence>
<dbReference type="SUPFAM" id="SSF52540">
    <property type="entry name" value="P-loop containing nucleoside triphosphate hydrolases"/>
    <property type="match status" value="1"/>
</dbReference>
<accession>A0AA51RUD2</accession>
<evidence type="ECO:0000313" key="4">
    <source>
        <dbReference type="Proteomes" id="UP001239782"/>
    </source>
</evidence>
<dbReference type="SUPFAM" id="SSF48452">
    <property type="entry name" value="TPR-like"/>
    <property type="match status" value="1"/>
</dbReference>
<evidence type="ECO:0000256" key="1">
    <source>
        <dbReference type="ARBA" id="ARBA00022679"/>
    </source>
</evidence>
<dbReference type="Pfam" id="PF13469">
    <property type="entry name" value="Sulfotransfer_3"/>
    <property type="match status" value="1"/>
</dbReference>
<dbReference type="InterPro" id="IPR026634">
    <property type="entry name" value="TPST-like"/>
</dbReference>
<dbReference type="InterPro" id="IPR011990">
    <property type="entry name" value="TPR-like_helical_dom_sf"/>
</dbReference>
<feature type="region of interest" description="Disordered" evidence="2">
    <location>
        <begin position="1"/>
        <end position="21"/>
    </location>
</feature>
<dbReference type="InterPro" id="IPR019734">
    <property type="entry name" value="TPR_rpt"/>
</dbReference>
<dbReference type="Gene3D" id="1.25.40.10">
    <property type="entry name" value="Tetratricopeptide repeat domain"/>
    <property type="match status" value="2"/>
</dbReference>
<dbReference type="InterPro" id="IPR027417">
    <property type="entry name" value="P-loop_NTPase"/>
</dbReference>
<keyword evidence="1" id="KW-0808">Transferase</keyword>
<dbReference type="SMART" id="SM00028">
    <property type="entry name" value="TPR"/>
    <property type="match status" value="5"/>
</dbReference>
<dbReference type="Pfam" id="PF13424">
    <property type="entry name" value="TPR_12"/>
    <property type="match status" value="1"/>
</dbReference>
<name>A0AA51RUD2_9GAMM</name>
<dbReference type="Proteomes" id="UP001239782">
    <property type="component" value="Chromosome"/>
</dbReference>
<evidence type="ECO:0000313" key="3">
    <source>
        <dbReference type="EMBL" id="WMS87658.1"/>
    </source>
</evidence>
<sequence>MGSKHAVQSTGGKSKAPSLSLVEKNHAKQHERVVKLMKKAAALMNEAELSKAKKKLSMALKIEPDNFDCLQMMALIYQHEHNLEMAFSYYEKAMLAFNPEYINPRSYLKVLLNAGQLAADMDRAEEAEAFYTAVLELDMTNTMALSKRARLYTEMGQLEKAYADYKSVIFFPDREEYAPLGLRFTAHTSIMQSTHIKPDESDIEMLKKDIEATTNDNHKIKYEFALGFGLEKLNRYDEAFEAFKRANDQKRKRISYSRKENMNSCDRIIDIFTKENVERFADIADHDFKPIFVIGLPRSGTTVTESLLGAHPEVNPAGELTYISDIALKIASLDEKKFYPEQFLDVSKSFIKSQIRYYKDNSKQFLKDGATTFVDKMPGNFMNIGIILALFPNARIIHLYKNPMDACLSLFRQHFANGHLYCYNMGDLGGYYQSFRKIMEHYNKEFGDKIYNVSYEHFVENIGEEAPKMFAHCGLEWDDEYLSFYKSKRRVKTASVQQVRKGIYTSAVERWRKYDNGDNLIILKKALADYMGDEIKEQVAEFDQRTAAELKAVQSSDDVKNFDIQIDGVNKPQVIKHD</sequence>